<keyword evidence="5" id="KW-1185">Reference proteome</keyword>
<feature type="region of interest" description="Disordered" evidence="1">
    <location>
        <begin position="288"/>
        <end position="425"/>
    </location>
</feature>
<evidence type="ECO:0000313" key="4">
    <source>
        <dbReference type="EMBL" id="KAJ4000104.1"/>
    </source>
</evidence>
<evidence type="ECO:0000313" key="5">
    <source>
        <dbReference type="Proteomes" id="UP001163828"/>
    </source>
</evidence>
<feature type="transmembrane region" description="Helical" evidence="2">
    <location>
        <begin position="64"/>
        <end position="87"/>
    </location>
</feature>
<keyword evidence="2" id="KW-1133">Transmembrane helix</keyword>
<accession>A0ABQ8QNM4</accession>
<organism evidence="4 5">
    <name type="scientific">Lentinula boryana</name>
    <dbReference type="NCBI Taxonomy" id="40481"/>
    <lineage>
        <taxon>Eukaryota</taxon>
        <taxon>Fungi</taxon>
        <taxon>Dikarya</taxon>
        <taxon>Basidiomycota</taxon>
        <taxon>Agaricomycotina</taxon>
        <taxon>Agaricomycetes</taxon>
        <taxon>Agaricomycetidae</taxon>
        <taxon>Agaricales</taxon>
        <taxon>Marasmiineae</taxon>
        <taxon>Omphalotaceae</taxon>
        <taxon>Lentinula</taxon>
    </lineage>
</organism>
<keyword evidence="3" id="KW-0732">Signal</keyword>
<keyword evidence="2" id="KW-0812">Transmembrane</keyword>
<evidence type="ECO:0000256" key="3">
    <source>
        <dbReference type="SAM" id="SignalP"/>
    </source>
</evidence>
<evidence type="ECO:0000256" key="2">
    <source>
        <dbReference type="SAM" id="Phobius"/>
    </source>
</evidence>
<feature type="compositionally biased region" description="Polar residues" evidence="1">
    <location>
        <begin position="295"/>
        <end position="313"/>
    </location>
</feature>
<comment type="caution">
    <text evidence="4">The sequence shown here is derived from an EMBL/GenBank/DDBJ whole genome shotgun (WGS) entry which is preliminary data.</text>
</comment>
<feature type="transmembrane region" description="Helical" evidence="2">
    <location>
        <begin position="146"/>
        <end position="168"/>
    </location>
</feature>
<feature type="transmembrane region" description="Helical" evidence="2">
    <location>
        <begin position="99"/>
        <end position="125"/>
    </location>
</feature>
<dbReference type="Proteomes" id="UP001163828">
    <property type="component" value="Unassembled WGS sequence"/>
</dbReference>
<sequence>MPCPTCLFGFVILFLVCSVVSDIDLAKVCTPSALSIVCSAVIASVSVWNLGFAHQASKSLAQVVQVDSFVVFVGAFSLVGVFAIIFIEVGRTNAFTSRIWFDCLWSGFLFLLNISAASVVTALMPSQMCKIELPSEACTSTKVIQGFTWLITILLLVYFLTIFITVFIRSGSDSRLWWYSIYDISTYDRSNSSTRLQSPPSSPMPRMASLKRIIKPPSIPSIAAPRPQRPTINTVANILPYAYRSGLSPDYQIEHFQFPVRPPPQTQWESGTQRLPTIAGAGPKNLYPEYLRSSLPPNLSNQRVSSASNTYRTSAVPDDEFPPHPQESPPPLGNWPRPDIMTQASRRSHRITPKAQKGIPARVASMTLDPESEAIPGMSSPVNNSRSKPTGPRTRADSNSMGDSMSAGRPPPLDLSGISAFRPNR</sequence>
<feature type="chain" id="PRO_5047048008" evidence="3">
    <location>
        <begin position="22"/>
        <end position="425"/>
    </location>
</feature>
<dbReference type="EMBL" id="MU790527">
    <property type="protein sequence ID" value="KAJ4000104.1"/>
    <property type="molecule type" value="Genomic_DNA"/>
</dbReference>
<proteinExistence type="predicted"/>
<protein>
    <submittedName>
        <fullName evidence="4">Uncharacterized protein</fullName>
    </submittedName>
</protein>
<feature type="signal peptide" evidence="3">
    <location>
        <begin position="1"/>
        <end position="21"/>
    </location>
</feature>
<keyword evidence="2" id="KW-0472">Membrane</keyword>
<feature type="transmembrane region" description="Helical" evidence="2">
    <location>
        <begin position="32"/>
        <end position="52"/>
    </location>
</feature>
<name>A0ABQ8QNM4_9AGAR</name>
<evidence type="ECO:0000256" key="1">
    <source>
        <dbReference type="SAM" id="MobiDB-lite"/>
    </source>
</evidence>
<reference evidence="4" key="1">
    <citation type="submission" date="2022-08" db="EMBL/GenBank/DDBJ databases">
        <authorList>
            <consortium name="DOE Joint Genome Institute"/>
            <person name="Min B."/>
            <person name="Riley R."/>
            <person name="Sierra-Patev S."/>
            <person name="Naranjo-Ortiz M."/>
            <person name="Looney B."/>
            <person name="Konkel Z."/>
            <person name="Slot J.C."/>
            <person name="Sakamoto Y."/>
            <person name="Steenwyk J.L."/>
            <person name="Rokas A."/>
            <person name="Carro J."/>
            <person name="Camarero S."/>
            <person name="Ferreira P."/>
            <person name="Molpeceres G."/>
            <person name="Ruiz-Duenas F.J."/>
            <person name="Serrano A."/>
            <person name="Henrissat B."/>
            <person name="Drula E."/>
            <person name="Hughes K.W."/>
            <person name="Mata J.L."/>
            <person name="Ishikawa N.K."/>
            <person name="Vargas-Isla R."/>
            <person name="Ushijima S."/>
            <person name="Smith C.A."/>
            <person name="Ahrendt S."/>
            <person name="Andreopoulos W."/>
            <person name="He G."/>
            <person name="Labutti K."/>
            <person name="Lipzen A."/>
            <person name="Ng V."/>
            <person name="Sandor L."/>
            <person name="Barry K."/>
            <person name="Martinez A.T."/>
            <person name="Xiao Y."/>
            <person name="Gibbons J.G."/>
            <person name="Terashima K."/>
            <person name="Hibbett D.S."/>
            <person name="Grigoriev I.V."/>
        </authorList>
    </citation>
    <scope>NUCLEOTIDE SEQUENCE</scope>
    <source>
        <strain evidence="4">TFB10827</strain>
    </source>
</reference>
<feature type="compositionally biased region" description="Pro residues" evidence="1">
    <location>
        <begin position="323"/>
        <end position="333"/>
    </location>
</feature>
<gene>
    <name evidence="4" type="ORF">F5050DRAFT_705478</name>
</gene>